<dbReference type="InterPro" id="IPR036291">
    <property type="entry name" value="NAD(P)-bd_dom_sf"/>
</dbReference>
<feature type="domain" description="RCK C-terminal" evidence="2">
    <location>
        <begin position="140"/>
        <end position="225"/>
    </location>
</feature>
<feature type="domain" description="RCK N-terminal" evidence="1">
    <location>
        <begin position="7"/>
        <end position="123"/>
    </location>
</feature>
<dbReference type="OrthoDB" id="9776294at2"/>
<dbReference type="GO" id="GO:0006813">
    <property type="term" value="P:potassium ion transport"/>
    <property type="evidence" value="ECO:0007669"/>
    <property type="project" value="InterPro"/>
</dbReference>
<dbReference type="InterPro" id="IPR036721">
    <property type="entry name" value="RCK_C_sf"/>
</dbReference>
<dbReference type="InterPro" id="IPR006037">
    <property type="entry name" value="RCK_C"/>
</dbReference>
<dbReference type="PANTHER" id="PTHR43833">
    <property type="entry name" value="POTASSIUM CHANNEL PROTEIN 2-RELATED-RELATED"/>
    <property type="match status" value="1"/>
</dbReference>
<dbReference type="STRING" id="1423754.FC39_GL000587"/>
<evidence type="ECO:0000259" key="1">
    <source>
        <dbReference type="PROSITE" id="PS51201"/>
    </source>
</evidence>
<reference evidence="3 4" key="1">
    <citation type="journal article" date="2015" name="Genome Announc.">
        <title>Expanding the biotechnology potential of lactobacilli through comparative genomics of 213 strains and associated genera.</title>
        <authorList>
            <person name="Sun Z."/>
            <person name="Harris H.M."/>
            <person name="McCann A."/>
            <person name="Guo C."/>
            <person name="Argimon S."/>
            <person name="Zhang W."/>
            <person name="Yang X."/>
            <person name="Jeffery I.B."/>
            <person name="Cooney J.C."/>
            <person name="Kagawa T.F."/>
            <person name="Liu W."/>
            <person name="Song Y."/>
            <person name="Salvetti E."/>
            <person name="Wrobel A."/>
            <person name="Rasinkangas P."/>
            <person name="Parkhill J."/>
            <person name="Rea M.C."/>
            <person name="O'Sullivan O."/>
            <person name="Ritari J."/>
            <person name="Douillard F.P."/>
            <person name="Paul Ross R."/>
            <person name="Yang R."/>
            <person name="Briner A.E."/>
            <person name="Felis G.E."/>
            <person name="de Vos W.M."/>
            <person name="Barrangou R."/>
            <person name="Klaenhammer T.R."/>
            <person name="Caufield P.W."/>
            <person name="Cui Y."/>
            <person name="Zhang H."/>
            <person name="O'Toole P.W."/>
        </authorList>
    </citation>
    <scope>NUCLEOTIDE SEQUENCE [LARGE SCALE GENOMIC DNA]</scope>
    <source>
        <strain evidence="3 4">DSM 5661</strain>
    </source>
</reference>
<dbReference type="SUPFAM" id="SSF51735">
    <property type="entry name" value="NAD(P)-binding Rossmann-fold domains"/>
    <property type="match status" value="1"/>
</dbReference>
<dbReference type="eggNOG" id="COG0569">
    <property type="taxonomic scope" value="Bacteria"/>
</dbReference>
<evidence type="ECO:0000313" key="3">
    <source>
        <dbReference type="EMBL" id="KRM40562.1"/>
    </source>
</evidence>
<comment type="caution">
    <text evidence="3">The sequence shown here is derived from an EMBL/GenBank/DDBJ whole genome shotgun (WGS) entry which is preliminary data.</text>
</comment>
<dbReference type="PROSITE" id="PS51201">
    <property type="entry name" value="RCK_N"/>
    <property type="match status" value="1"/>
</dbReference>
<dbReference type="SUPFAM" id="SSF116726">
    <property type="entry name" value="TrkA C-terminal domain-like"/>
    <property type="match status" value="1"/>
</dbReference>
<name>A0A0R1YDZ7_9LACO</name>
<evidence type="ECO:0000313" key="4">
    <source>
        <dbReference type="Proteomes" id="UP000051223"/>
    </source>
</evidence>
<dbReference type="Pfam" id="PF02080">
    <property type="entry name" value="TrkA_C"/>
    <property type="match status" value="1"/>
</dbReference>
<gene>
    <name evidence="3" type="ORF">FC39_GL000587</name>
</gene>
<dbReference type="Gene3D" id="3.30.70.1450">
    <property type="entry name" value="Regulator of K+ conductance, C-terminal domain"/>
    <property type="match status" value="1"/>
</dbReference>
<dbReference type="Proteomes" id="UP000051223">
    <property type="component" value="Unassembled WGS sequence"/>
</dbReference>
<dbReference type="GO" id="GO:0008324">
    <property type="term" value="F:monoatomic cation transmembrane transporter activity"/>
    <property type="evidence" value="ECO:0007669"/>
    <property type="project" value="InterPro"/>
</dbReference>
<keyword evidence="4" id="KW-1185">Reference proteome</keyword>
<dbReference type="EMBL" id="AZGI01000015">
    <property type="protein sequence ID" value="KRM40562.1"/>
    <property type="molecule type" value="Genomic_DNA"/>
</dbReference>
<dbReference type="AlphaFoldDB" id="A0A0R1YDZ7"/>
<evidence type="ECO:0000259" key="2">
    <source>
        <dbReference type="PROSITE" id="PS51202"/>
    </source>
</evidence>
<dbReference type="InterPro" id="IPR050721">
    <property type="entry name" value="Trk_Ktr_HKT_K-transport"/>
</dbReference>
<dbReference type="InterPro" id="IPR003148">
    <property type="entry name" value="RCK_N"/>
</dbReference>
<organism evidence="3 4">
    <name type="scientific">Lactobacillus hamsteri DSM 5661 = JCM 6256</name>
    <dbReference type="NCBI Taxonomy" id="1423754"/>
    <lineage>
        <taxon>Bacteria</taxon>
        <taxon>Bacillati</taxon>
        <taxon>Bacillota</taxon>
        <taxon>Bacilli</taxon>
        <taxon>Lactobacillales</taxon>
        <taxon>Lactobacillaceae</taxon>
        <taxon>Lactobacillus</taxon>
    </lineage>
</organism>
<dbReference type="PATRIC" id="fig|1423754.3.peg.607"/>
<proteinExistence type="predicted"/>
<accession>A0A0R1YDZ7</accession>
<sequence>MANLHQQQSFAVLGLGKFGMALTMALLQANQDVLVVDSNEEVINDVAHLVTHAVIADATDEDELRDLDIGSFDHVFVTLGENVEGSIITTMLAKKIGAPDVTTRANNHNHRLVLEKIGADHVVEPEQDMARQLIFRKLHPNIVNYFKLSKHVSLVEVSVKNPHFFNKSLGELDFRKNYDVNIIGIIHNGKLNQVPLAADVINPHDQITLIGSNEAVQKINEILQEEK</sequence>
<dbReference type="PANTHER" id="PTHR43833:SF7">
    <property type="entry name" value="KTR SYSTEM POTASSIUM UPTAKE PROTEIN C"/>
    <property type="match status" value="1"/>
</dbReference>
<dbReference type="Pfam" id="PF02254">
    <property type="entry name" value="TrkA_N"/>
    <property type="match status" value="1"/>
</dbReference>
<dbReference type="RefSeq" id="WP_025081063.1">
    <property type="nucleotide sequence ID" value="NZ_AZGI01000015.1"/>
</dbReference>
<dbReference type="Gene3D" id="3.40.50.720">
    <property type="entry name" value="NAD(P)-binding Rossmann-like Domain"/>
    <property type="match status" value="1"/>
</dbReference>
<protein>
    <submittedName>
        <fullName evidence="3">Trk family potassium (K+) transporter, NAD+ binding protein</fullName>
    </submittedName>
</protein>
<dbReference type="PROSITE" id="PS51202">
    <property type="entry name" value="RCK_C"/>
    <property type="match status" value="1"/>
</dbReference>